<proteinExistence type="predicted"/>
<feature type="non-terminal residue" evidence="1">
    <location>
        <position position="1"/>
    </location>
</feature>
<name>A0A6V8NJE6_9ACTN</name>
<comment type="caution">
    <text evidence="1">The sequence shown here is derived from an EMBL/GenBank/DDBJ whole genome shotgun (WGS) entry which is preliminary data.</text>
</comment>
<reference evidence="1 2" key="1">
    <citation type="journal article" date="2020" name="Front. Microbiol.">
        <title>Single-cell genomics of novel Actinobacteria with the Wood-Ljungdahl pathway discovered in a serpentinizing system.</title>
        <authorList>
            <person name="Merino N."/>
            <person name="Kawai M."/>
            <person name="Boyd E.S."/>
            <person name="Colman D.R."/>
            <person name="McGlynn S.E."/>
            <person name="Nealson K.H."/>
            <person name="Kurokawa K."/>
            <person name="Hongoh Y."/>
        </authorList>
    </citation>
    <scope>NUCLEOTIDE SEQUENCE [LARGE SCALE GENOMIC DNA]</scope>
    <source>
        <strain evidence="1 2">S03</strain>
    </source>
</reference>
<gene>
    <name evidence="1" type="ORF">HKBW3S03_01688</name>
</gene>
<dbReference type="Proteomes" id="UP000574717">
    <property type="component" value="Unassembled WGS sequence"/>
</dbReference>
<evidence type="ECO:0000313" key="1">
    <source>
        <dbReference type="EMBL" id="GFP20187.1"/>
    </source>
</evidence>
<protein>
    <submittedName>
        <fullName evidence="1">Uncharacterized protein</fullName>
    </submittedName>
</protein>
<organism evidence="1 2">
    <name type="scientific">Candidatus Hakubella thermalkaliphila</name>
    <dbReference type="NCBI Taxonomy" id="2754717"/>
    <lineage>
        <taxon>Bacteria</taxon>
        <taxon>Bacillati</taxon>
        <taxon>Actinomycetota</taxon>
        <taxon>Actinomycetota incertae sedis</taxon>
        <taxon>Candidatus Hakubellales</taxon>
        <taxon>Candidatus Hakubellaceae</taxon>
        <taxon>Candidatus Hakubella</taxon>
    </lineage>
</organism>
<sequence length="27" mass="2975">QLPLSEFLVLCSLVTLRAWAVQGIVAF</sequence>
<dbReference type="EMBL" id="BLRU01000287">
    <property type="protein sequence ID" value="GFP20187.1"/>
    <property type="molecule type" value="Genomic_DNA"/>
</dbReference>
<evidence type="ECO:0000313" key="2">
    <source>
        <dbReference type="Proteomes" id="UP000574717"/>
    </source>
</evidence>
<accession>A0A6V8NJE6</accession>
<dbReference type="AlphaFoldDB" id="A0A6V8NJE6"/>